<keyword evidence="2" id="KW-1185">Reference proteome</keyword>
<evidence type="ECO:0000313" key="2">
    <source>
        <dbReference type="Proteomes" id="UP000660554"/>
    </source>
</evidence>
<organism evidence="1 2">
    <name type="scientific">Streptomyces virginiae</name>
    <name type="common">Streptomyces cinnamonensis</name>
    <dbReference type="NCBI Taxonomy" id="1961"/>
    <lineage>
        <taxon>Bacteria</taxon>
        <taxon>Bacillati</taxon>
        <taxon>Actinomycetota</taxon>
        <taxon>Actinomycetes</taxon>
        <taxon>Kitasatosporales</taxon>
        <taxon>Streptomycetaceae</taxon>
        <taxon>Streptomyces</taxon>
    </lineage>
</organism>
<dbReference type="GeneID" id="86952434"/>
<gene>
    <name evidence="1" type="ORF">Scinn_35910</name>
</gene>
<dbReference type="EMBL" id="BNDV01000008">
    <property type="protein sequence ID" value="GHI14128.1"/>
    <property type="molecule type" value="Genomic_DNA"/>
</dbReference>
<accession>A0ABQ3NMY1</accession>
<dbReference type="Proteomes" id="UP000660554">
    <property type="component" value="Unassembled WGS sequence"/>
</dbReference>
<proteinExistence type="predicted"/>
<sequence>MGLTYKKVMSAQYDKLTAAAKAWDDMAGDFKKAESAYAATTQGLAQGNTTWQGIAQGTAYTNFAGTQYEYGAAQTQAKAVANLLRDAHGQFTELKQRLESVVADARKAKMAVDDEGNVRPDLTAQERYAYVHDPDGQKLLGEWNKAANDWADQIKKYVKAFEDADAGVKMALDAAVKDSNKDRIPGGKDATGSGFNAGAKSDIEQYELEHAKDVATRLNSGEKVSNADIESLNRILRDNGNTAFKHHTDFGRDFVTAIGGAEGTIKLSNTLNNGAHGSDSGRKGLYGDTNKMLANTLSNATQVVFEDGKKNPPYGTKEYREAYEKWSKSSDAKFYNDFMGDLKKAGLDKFDLDVAGDKAPMTRGQGQEIRGYQGLVTLMQQGSGYSPQFLGDLTDQMIDAEKKDKDVWDLHGTFEGKKDGWFANDPVDAALGIMSRDPATATGYLDPNADGDKNRLEHLLTKRDWDIVNTSDWRGNIEISGNDTFDKDVRTGLGLALEAATTGRPPGSPGEELGRHSEAQARIMHDTINLLDYGDPEGKEGDAKRAGKADELLAKDEFAKLRDPLARALASYTPDVVDVLAGEGPGGRVGQADELAKGDNSQIQNSRNSLLRLMRGVSEVPDGSAQSENFNLLYQSQLGYMSEQLATGDFSDPKAFENRAQRIGEVYGTVSAVGGDLDLDIRDTKNTNATNERFYGYHVLGGAITGIPVIGDMAQRSVDIVLNERLSVIQAENGLLAKETLGTQNDRAHDTLDKFFASANSERHFVESRDALGAIQNEARQSYNGARKITFEALRGES</sequence>
<name>A0ABQ3NMY1_STRVG</name>
<comment type="caution">
    <text evidence="1">The sequence shown here is derived from an EMBL/GenBank/DDBJ whole genome shotgun (WGS) entry which is preliminary data.</text>
</comment>
<reference evidence="2" key="1">
    <citation type="submission" date="2020-09" db="EMBL/GenBank/DDBJ databases">
        <title>Whole genome shotgun sequence of Streptomyces cinnamonensis NBRC 15873.</title>
        <authorList>
            <person name="Komaki H."/>
            <person name="Tamura T."/>
        </authorList>
    </citation>
    <scope>NUCLEOTIDE SEQUENCE [LARGE SCALE GENOMIC DNA]</scope>
    <source>
        <strain evidence="2">NBRC 15873</strain>
    </source>
</reference>
<protein>
    <recommendedName>
        <fullName evidence="3">AG2 protein</fullName>
    </recommendedName>
</protein>
<dbReference type="RefSeq" id="WP_245386027.1">
    <property type="nucleotide sequence ID" value="NZ_BMRU01000056.1"/>
</dbReference>
<evidence type="ECO:0008006" key="3">
    <source>
        <dbReference type="Google" id="ProtNLM"/>
    </source>
</evidence>
<evidence type="ECO:0000313" key="1">
    <source>
        <dbReference type="EMBL" id="GHI14128.1"/>
    </source>
</evidence>